<dbReference type="OrthoDB" id="1988690at2759"/>
<evidence type="ECO:0000313" key="3">
    <source>
        <dbReference type="Proteomes" id="UP000516437"/>
    </source>
</evidence>
<feature type="compositionally biased region" description="Polar residues" evidence="1">
    <location>
        <begin position="58"/>
        <end position="67"/>
    </location>
</feature>
<dbReference type="Proteomes" id="UP000516437">
    <property type="component" value="Chromosome 3"/>
</dbReference>
<gene>
    <name evidence="2" type="ORF">CJ030_MR3G026079</name>
</gene>
<sequence length="97" mass="10319">MGTSFKKAIFEEHIQEGLVGWARAAKKGGCSNGSTAHGSTAPGSSAHDSSHMSHKDTTPLTVQNLQMTEVGEVESDMEEGREITTATDTHVHKRTAP</sequence>
<feature type="compositionally biased region" description="Basic and acidic residues" evidence="1">
    <location>
        <begin position="48"/>
        <end position="57"/>
    </location>
</feature>
<accession>A0A6A1VZ08</accession>
<proteinExistence type="predicted"/>
<protein>
    <submittedName>
        <fullName evidence="2">MLO-like protein 1</fullName>
    </submittedName>
</protein>
<reference evidence="2 3" key="1">
    <citation type="journal article" date="2019" name="Plant Biotechnol. J.">
        <title>The red bayberry genome and genetic basis of sex determination.</title>
        <authorList>
            <person name="Jia H.M."/>
            <person name="Jia H.J."/>
            <person name="Cai Q.L."/>
            <person name="Wang Y."/>
            <person name="Zhao H.B."/>
            <person name="Yang W.F."/>
            <person name="Wang G.Y."/>
            <person name="Li Y.H."/>
            <person name="Zhan D.L."/>
            <person name="Shen Y.T."/>
            <person name="Niu Q.F."/>
            <person name="Chang L."/>
            <person name="Qiu J."/>
            <person name="Zhao L."/>
            <person name="Xie H.B."/>
            <person name="Fu W.Y."/>
            <person name="Jin J."/>
            <person name="Li X.W."/>
            <person name="Jiao Y."/>
            <person name="Zhou C.C."/>
            <person name="Tu T."/>
            <person name="Chai C.Y."/>
            <person name="Gao J.L."/>
            <person name="Fan L.J."/>
            <person name="van de Weg E."/>
            <person name="Wang J.Y."/>
            <person name="Gao Z.S."/>
        </authorList>
    </citation>
    <scope>NUCLEOTIDE SEQUENCE [LARGE SCALE GENOMIC DNA]</scope>
    <source>
        <tissue evidence="2">Leaves</tissue>
    </source>
</reference>
<feature type="region of interest" description="Disordered" evidence="1">
    <location>
        <begin position="26"/>
        <end position="97"/>
    </location>
</feature>
<organism evidence="2 3">
    <name type="scientific">Morella rubra</name>
    <name type="common">Chinese bayberry</name>
    <dbReference type="NCBI Taxonomy" id="262757"/>
    <lineage>
        <taxon>Eukaryota</taxon>
        <taxon>Viridiplantae</taxon>
        <taxon>Streptophyta</taxon>
        <taxon>Embryophyta</taxon>
        <taxon>Tracheophyta</taxon>
        <taxon>Spermatophyta</taxon>
        <taxon>Magnoliopsida</taxon>
        <taxon>eudicotyledons</taxon>
        <taxon>Gunneridae</taxon>
        <taxon>Pentapetalae</taxon>
        <taxon>rosids</taxon>
        <taxon>fabids</taxon>
        <taxon>Fagales</taxon>
        <taxon>Myricaceae</taxon>
        <taxon>Morella</taxon>
    </lineage>
</organism>
<keyword evidence="3" id="KW-1185">Reference proteome</keyword>
<feature type="compositionally biased region" description="Polar residues" evidence="1">
    <location>
        <begin position="32"/>
        <end position="47"/>
    </location>
</feature>
<evidence type="ECO:0000313" key="2">
    <source>
        <dbReference type="EMBL" id="KAB1218199.1"/>
    </source>
</evidence>
<name>A0A6A1VZ08_9ROSI</name>
<comment type="caution">
    <text evidence="2">The sequence shown here is derived from an EMBL/GenBank/DDBJ whole genome shotgun (WGS) entry which is preliminary data.</text>
</comment>
<dbReference type="EMBL" id="RXIC02000021">
    <property type="protein sequence ID" value="KAB1218199.1"/>
    <property type="molecule type" value="Genomic_DNA"/>
</dbReference>
<dbReference type="AlphaFoldDB" id="A0A6A1VZ08"/>
<evidence type="ECO:0000256" key="1">
    <source>
        <dbReference type="SAM" id="MobiDB-lite"/>
    </source>
</evidence>